<sequence>MPTARDAQNLDMADPLYSRREKFLLPKEIVYLDGNSLGALSGRVPATLETVVRDQWGDHLITAWTEDDWWGAPLRIGDRIGRLLGAAPGQIVVGESTSVQTFNALVGAARLRPGRRLLVTDPDHFPTNRYLAESVARLCGLDVVAVPVPDVHGFLREQGEQVAVVSYGAVDFRTGRLWDMAEVTAAAHAAGAVVVWDLCHAAGALPVALDDQRVDIAVGCTYKFLSGGPGSPAFIYVARGHHDTFEPPLTGWHGHARPFHMEQGFEPAPGISRTRIGTPPVLSLLALEAALEVFDGVEMAEIRAKSLSLGDFLIECFDQHLASLGFELVTPREGALRGSQVTVAHPDAHALMRALIARGVIGDVRPPNMLRFGYNALYVSHADIHRAVTTLRDIALSGEHHDPRFTTPTLIT</sequence>
<comment type="catalytic activity">
    <reaction evidence="4 6">
        <text>L-kynurenine + H2O = anthranilate + L-alanine + H(+)</text>
        <dbReference type="Rhea" id="RHEA:16813"/>
        <dbReference type="ChEBI" id="CHEBI:15377"/>
        <dbReference type="ChEBI" id="CHEBI:15378"/>
        <dbReference type="ChEBI" id="CHEBI:16567"/>
        <dbReference type="ChEBI" id="CHEBI:57959"/>
        <dbReference type="ChEBI" id="CHEBI:57972"/>
        <dbReference type="EC" id="3.7.1.3"/>
    </reaction>
</comment>
<dbReference type="GO" id="GO:0030170">
    <property type="term" value="F:pyridoxal phosphate binding"/>
    <property type="evidence" value="ECO:0007669"/>
    <property type="project" value="UniProtKB-UniRule"/>
</dbReference>
<evidence type="ECO:0000256" key="5">
    <source>
        <dbReference type="NCBIfam" id="TIGR01814"/>
    </source>
</evidence>
<keyword evidence="1 4" id="KW-0662">Pyridine nucleotide biosynthesis</keyword>
<dbReference type="GO" id="GO:0019441">
    <property type="term" value="P:L-tryptophan catabolic process to kynurenine"/>
    <property type="evidence" value="ECO:0007669"/>
    <property type="project" value="TreeGrafter"/>
</dbReference>
<evidence type="ECO:0000256" key="6">
    <source>
        <dbReference type="PIRNR" id="PIRNR038800"/>
    </source>
</evidence>
<organism evidence="7 8">
    <name type="scientific">Streptomyces viridochromogenes (strain DSM 40736 / JCM 4977 / BCRC 1201 / Tue 494)</name>
    <dbReference type="NCBI Taxonomy" id="591159"/>
    <lineage>
        <taxon>Bacteria</taxon>
        <taxon>Bacillati</taxon>
        <taxon>Actinomycetota</taxon>
        <taxon>Actinomycetes</taxon>
        <taxon>Kitasatosporales</taxon>
        <taxon>Streptomycetaceae</taxon>
        <taxon>Streptomyces</taxon>
    </lineage>
</organism>
<comment type="caution">
    <text evidence="4">Lacks conserved residue(s) required for the propagation of feature annotation.</text>
</comment>
<dbReference type="PANTHER" id="PTHR14084:SF0">
    <property type="entry name" value="KYNURENINASE"/>
    <property type="match status" value="1"/>
</dbReference>
<accession>D9WZA1</accession>
<comment type="function">
    <text evidence="4 6">Catalyzes the cleavage of L-kynurenine (L-Kyn) and L-3-hydroxykynurenine (L-3OHKyn) into anthranilic acid (AA) and 3-hydroxyanthranilic acid (3-OHAA), respectively.</text>
</comment>
<comment type="pathway">
    <text evidence="4 6">Amino-acid degradation; L-kynurenine degradation; L-alanine and anthranilate from L-kynurenine: step 1/1.</text>
</comment>
<dbReference type="InterPro" id="IPR010111">
    <property type="entry name" value="Kynureninase"/>
</dbReference>
<dbReference type="GO" id="GO:0019805">
    <property type="term" value="P:quinolinate biosynthetic process"/>
    <property type="evidence" value="ECO:0007669"/>
    <property type="project" value="UniProtKB-UniRule"/>
</dbReference>
<name>D9WZA1_STRVT</name>
<dbReference type="Proteomes" id="UP000004184">
    <property type="component" value="Unassembled WGS sequence"/>
</dbReference>
<dbReference type="UniPathway" id="UPA00334">
    <property type="reaction ID" value="UER00455"/>
</dbReference>
<reference evidence="8" key="1">
    <citation type="submission" date="2009-02" db="EMBL/GenBank/DDBJ databases">
        <title>Annotation of Streptomyces viridochromogenes strain DSM 40736.</title>
        <authorList>
            <consortium name="The Broad Institute Genome Sequencing Platform"/>
            <consortium name="Broad Institute Microbial Sequencing Center"/>
            <person name="Fischbach M."/>
            <person name="Godfrey P."/>
            <person name="Ward D."/>
            <person name="Young S."/>
            <person name="Zeng Q."/>
            <person name="Koehrsen M."/>
            <person name="Alvarado L."/>
            <person name="Berlin A.M."/>
            <person name="Bochicchio J."/>
            <person name="Borenstein D."/>
            <person name="Chapman S.B."/>
            <person name="Chen Z."/>
            <person name="Engels R."/>
            <person name="Freedman E."/>
            <person name="Gellesch M."/>
            <person name="Goldberg J."/>
            <person name="Griggs A."/>
            <person name="Gujja S."/>
            <person name="Heilman E.R."/>
            <person name="Heiman D.I."/>
            <person name="Hepburn T.A."/>
            <person name="Howarth C."/>
            <person name="Jen D."/>
            <person name="Larson L."/>
            <person name="Lewis B."/>
            <person name="Mehta T."/>
            <person name="Park D."/>
            <person name="Pearson M."/>
            <person name="Richards J."/>
            <person name="Roberts A."/>
            <person name="Saif S."/>
            <person name="Shea T.D."/>
            <person name="Shenoy N."/>
            <person name="Sisk P."/>
            <person name="Stolte C."/>
            <person name="Sykes S.N."/>
            <person name="Thomson T."/>
            <person name="Walk T."/>
            <person name="White J."/>
            <person name="Yandava C."/>
            <person name="Straight P."/>
            <person name="Clardy J."/>
            <person name="Hung D."/>
            <person name="Kolter R."/>
            <person name="Mekalanos J."/>
            <person name="Walker S."/>
            <person name="Walsh C.T."/>
            <person name="Wieland-Brown L.C."/>
            <person name="Haas B."/>
            <person name="Nusbaum C."/>
            <person name="Birren B."/>
        </authorList>
    </citation>
    <scope>NUCLEOTIDE SEQUENCE [LARGE SCALE GENOMIC DNA]</scope>
    <source>
        <strain evidence="8">DSM 40736 / JCM 4977 / BCRC 1201 / Tue 494</strain>
    </source>
</reference>
<comment type="catalytic activity">
    <reaction evidence="6">
        <text>3-hydroxy-L-kynurenine + H2O = 3-hydroxyanthranilate + L-alanine + H(+)</text>
        <dbReference type="Rhea" id="RHEA:25143"/>
        <dbReference type="ChEBI" id="CHEBI:15377"/>
        <dbReference type="ChEBI" id="CHEBI:15378"/>
        <dbReference type="ChEBI" id="CHEBI:36559"/>
        <dbReference type="ChEBI" id="CHEBI:57972"/>
        <dbReference type="ChEBI" id="CHEBI:58125"/>
        <dbReference type="EC" id="3.7.1.3"/>
    </reaction>
</comment>
<comment type="similarity">
    <text evidence="4 6">Belongs to the kynureninase family.</text>
</comment>
<feature type="binding site" evidence="4">
    <location>
        <position position="222"/>
    </location>
    <ligand>
        <name>pyridoxal 5'-phosphate</name>
        <dbReference type="ChEBI" id="CHEBI:597326"/>
    </ligand>
</feature>
<dbReference type="Gene3D" id="3.90.1150.10">
    <property type="entry name" value="Aspartate Aminotransferase, domain 1"/>
    <property type="match status" value="1"/>
</dbReference>
<keyword evidence="2 4" id="KW-0378">Hydrolase</keyword>
<dbReference type="GO" id="GO:0030429">
    <property type="term" value="F:kynureninase activity"/>
    <property type="evidence" value="ECO:0007669"/>
    <property type="project" value="UniProtKB-UniRule"/>
</dbReference>
<dbReference type="GO" id="GO:0097053">
    <property type="term" value="P:L-kynurenine catabolic process"/>
    <property type="evidence" value="ECO:0007669"/>
    <property type="project" value="UniProtKB-UniRule"/>
</dbReference>
<gene>
    <name evidence="4" type="primary">kynU</name>
    <name evidence="7" type="ORF">SSQG_05922</name>
</gene>
<dbReference type="RefSeq" id="WP_003993533.1">
    <property type="nucleotide sequence ID" value="NZ_GG657757.1"/>
</dbReference>
<evidence type="ECO:0000256" key="1">
    <source>
        <dbReference type="ARBA" id="ARBA00022642"/>
    </source>
</evidence>
<feature type="binding site" evidence="4">
    <location>
        <position position="197"/>
    </location>
    <ligand>
        <name>pyridoxal 5'-phosphate</name>
        <dbReference type="ChEBI" id="CHEBI:597326"/>
    </ligand>
</feature>
<evidence type="ECO:0000256" key="2">
    <source>
        <dbReference type="ARBA" id="ARBA00022801"/>
    </source>
</evidence>
<dbReference type="NCBIfam" id="TIGR01814">
    <property type="entry name" value="kynureninase"/>
    <property type="match status" value="1"/>
</dbReference>
<dbReference type="STRING" id="591159.SSQG_05922"/>
<dbReference type="GO" id="GO:0009435">
    <property type="term" value="P:NAD+ biosynthetic process"/>
    <property type="evidence" value="ECO:0007669"/>
    <property type="project" value="UniProtKB-UniRule"/>
</dbReference>
<evidence type="ECO:0000256" key="3">
    <source>
        <dbReference type="ARBA" id="ARBA00022898"/>
    </source>
</evidence>
<dbReference type="InterPro" id="IPR015424">
    <property type="entry name" value="PyrdxlP-dep_Trfase"/>
</dbReference>
<evidence type="ECO:0000256" key="4">
    <source>
        <dbReference type="HAMAP-Rule" id="MF_01970"/>
    </source>
</evidence>
<dbReference type="GO" id="GO:0005737">
    <property type="term" value="C:cytoplasm"/>
    <property type="evidence" value="ECO:0007669"/>
    <property type="project" value="UniProtKB-UniRule"/>
</dbReference>
<comment type="cofactor">
    <cofactor evidence="4 6">
        <name>pyridoxal 5'-phosphate</name>
        <dbReference type="ChEBI" id="CHEBI:597326"/>
    </cofactor>
</comment>
<dbReference type="UniPathway" id="UPA00253">
    <property type="reaction ID" value="UER00329"/>
</dbReference>
<feature type="binding site" evidence="4">
    <location>
        <position position="97"/>
    </location>
    <ligand>
        <name>pyridoxal 5'-phosphate</name>
        <dbReference type="ChEBI" id="CHEBI:597326"/>
    </ligand>
</feature>
<dbReference type="InterPro" id="IPR015422">
    <property type="entry name" value="PyrdxlP-dep_Trfase_small"/>
</dbReference>
<dbReference type="SUPFAM" id="SSF53383">
    <property type="entry name" value="PLP-dependent transferases"/>
    <property type="match status" value="1"/>
</dbReference>
<dbReference type="EMBL" id="GG657757">
    <property type="protein sequence ID" value="EFL35405.1"/>
    <property type="molecule type" value="Genomic_DNA"/>
</dbReference>
<feature type="binding site" evidence="4">
    <location>
        <position position="278"/>
    </location>
    <ligand>
        <name>pyridoxal 5'-phosphate</name>
        <dbReference type="ChEBI" id="CHEBI:597326"/>
    </ligand>
</feature>
<dbReference type="Pfam" id="PF22580">
    <property type="entry name" value="KYNU_C"/>
    <property type="match status" value="1"/>
</dbReference>
<feature type="binding site" evidence="4">
    <location>
        <position position="252"/>
    </location>
    <ligand>
        <name>pyridoxal 5'-phosphate</name>
        <dbReference type="ChEBI" id="CHEBI:597326"/>
    </ligand>
</feature>
<dbReference type="OrthoDB" id="9812626at2"/>
<comment type="subunit">
    <text evidence="4 6">Homodimer.</text>
</comment>
<dbReference type="PIRSF" id="PIRSF038800">
    <property type="entry name" value="KYNU"/>
    <property type="match status" value="1"/>
</dbReference>
<keyword evidence="8" id="KW-1185">Reference proteome</keyword>
<evidence type="ECO:0000313" key="7">
    <source>
        <dbReference type="EMBL" id="EFL35405.1"/>
    </source>
</evidence>
<feature type="binding site" evidence="4">
    <location>
        <position position="200"/>
    </location>
    <ligand>
        <name>pyridoxal 5'-phosphate</name>
        <dbReference type="ChEBI" id="CHEBI:597326"/>
    </ligand>
</feature>
<evidence type="ECO:0000313" key="8">
    <source>
        <dbReference type="Proteomes" id="UP000004184"/>
    </source>
</evidence>
<dbReference type="Gene3D" id="3.40.640.10">
    <property type="entry name" value="Type I PLP-dependent aspartate aminotransferase-like (Major domain)"/>
    <property type="match status" value="1"/>
</dbReference>
<protein>
    <recommendedName>
        <fullName evidence="4 5">Kynureninase</fullName>
        <ecNumber evidence="4 5">3.7.1.3</ecNumber>
    </recommendedName>
    <alternativeName>
        <fullName evidence="4">L-kynurenine hydrolase</fullName>
    </alternativeName>
</protein>
<proteinExistence type="inferred from homology"/>
<dbReference type="GO" id="GO:0043420">
    <property type="term" value="P:anthranilate metabolic process"/>
    <property type="evidence" value="ECO:0007669"/>
    <property type="project" value="TreeGrafter"/>
</dbReference>
<dbReference type="PANTHER" id="PTHR14084">
    <property type="entry name" value="KYNURENINASE"/>
    <property type="match status" value="1"/>
</dbReference>
<keyword evidence="3 4" id="KW-0663">Pyridoxal phosphate</keyword>
<dbReference type="AlphaFoldDB" id="D9WZA1"/>
<dbReference type="EC" id="3.7.1.3" evidence="4 5"/>
<feature type="modified residue" description="N6-(pyridoxal phosphate)lysine" evidence="4">
    <location>
        <position position="223"/>
    </location>
</feature>
<dbReference type="HOGENOM" id="CLU_003433_4_1_11"/>
<dbReference type="HAMAP" id="MF_01970">
    <property type="entry name" value="Kynureninase"/>
    <property type="match status" value="1"/>
</dbReference>
<dbReference type="eggNOG" id="COG3844">
    <property type="taxonomic scope" value="Bacteria"/>
</dbReference>
<comment type="pathway">
    <text evidence="4 6">Cofactor biosynthesis; NAD(+) biosynthesis; quinolinate from L-kynurenine: step 2/3.</text>
</comment>
<feature type="binding site" evidence="4">
    <location>
        <position position="98"/>
    </location>
    <ligand>
        <name>pyridoxal 5'-phosphate</name>
        <dbReference type="ChEBI" id="CHEBI:597326"/>
    </ligand>
</feature>
<dbReference type="InterPro" id="IPR015421">
    <property type="entry name" value="PyrdxlP-dep_Trfase_major"/>
</dbReference>